<evidence type="ECO:0000313" key="3">
    <source>
        <dbReference type="Proteomes" id="UP001283361"/>
    </source>
</evidence>
<gene>
    <name evidence="2" type="ORF">RRG08_044571</name>
</gene>
<keyword evidence="1" id="KW-0732">Signal</keyword>
<feature type="chain" id="PRO_5042079292" evidence="1">
    <location>
        <begin position="21"/>
        <end position="88"/>
    </location>
</feature>
<comment type="caution">
    <text evidence="2">The sequence shown here is derived from an EMBL/GenBank/DDBJ whole genome shotgun (WGS) entry which is preliminary data.</text>
</comment>
<protein>
    <submittedName>
        <fullName evidence="2">Uncharacterized protein</fullName>
    </submittedName>
</protein>
<feature type="signal peptide" evidence="1">
    <location>
        <begin position="1"/>
        <end position="20"/>
    </location>
</feature>
<evidence type="ECO:0000256" key="1">
    <source>
        <dbReference type="SAM" id="SignalP"/>
    </source>
</evidence>
<accession>A0AAE0ZTU3</accession>
<proteinExistence type="predicted"/>
<keyword evidence="3" id="KW-1185">Reference proteome</keyword>
<evidence type="ECO:0000313" key="2">
    <source>
        <dbReference type="EMBL" id="KAK3775218.1"/>
    </source>
</evidence>
<organism evidence="2 3">
    <name type="scientific">Elysia crispata</name>
    <name type="common">lettuce slug</name>
    <dbReference type="NCBI Taxonomy" id="231223"/>
    <lineage>
        <taxon>Eukaryota</taxon>
        <taxon>Metazoa</taxon>
        <taxon>Spiralia</taxon>
        <taxon>Lophotrochozoa</taxon>
        <taxon>Mollusca</taxon>
        <taxon>Gastropoda</taxon>
        <taxon>Heterobranchia</taxon>
        <taxon>Euthyneura</taxon>
        <taxon>Panpulmonata</taxon>
        <taxon>Sacoglossa</taxon>
        <taxon>Placobranchoidea</taxon>
        <taxon>Plakobranchidae</taxon>
        <taxon>Elysia</taxon>
    </lineage>
</organism>
<dbReference type="EMBL" id="JAWDGP010003347">
    <property type="protein sequence ID" value="KAK3775218.1"/>
    <property type="molecule type" value="Genomic_DNA"/>
</dbReference>
<reference evidence="2" key="1">
    <citation type="journal article" date="2023" name="G3 (Bethesda)">
        <title>A reference genome for the long-term kleptoplast-retaining sea slug Elysia crispata morphotype clarki.</title>
        <authorList>
            <person name="Eastman K.E."/>
            <person name="Pendleton A.L."/>
            <person name="Shaikh M.A."/>
            <person name="Suttiyut T."/>
            <person name="Ogas R."/>
            <person name="Tomko P."/>
            <person name="Gavelis G."/>
            <person name="Widhalm J.R."/>
            <person name="Wisecaver J.H."/>
        </authorList>
    </citation>
    <scope>NUCLEOTIDE SEQUENCE</scope>
    <source>
        <strain evidence="2">ECLA1</strain>
    </source>
</reference>
<dbReference type="Proteomes" id="UP001283361">
    <property type="component" value="Unassembled WGS sequence"/>
</dbReference>
<name>A0AAE0ZTU3_9GAST</name>
<dbReference type="AlphaFoldDB" id="A0AAE0ZTU3"/>
<sequence>MKTWMLLVVFLGLTTVVTDSADDFDNIECQSLWCTPTTLYRYKMNGKEVCCSDILHVYMVVKTVEEKNKKVKKCYCKPDPWGNVDSVL</sequence>